<comment type="caution">
    <text evidence="1">The sequence shown here is derived from an EMBL/GenBank/DDBJ whole genome shotgun (WGS) entry which is preliminary data.</text>
</comment>
<dbReference type="Proteomes" id="UP001428341">
    <property type="component" value="Unassembled WGS sequence"/>
</dbReference>
<sequence length="66" mass="7418">MKKQTGTALAKPRGIFFDLDTGFSSGFSAETLEFDVDFYGHGSFYILCHLVLIFKSYLYSVEMGGY</sequence>
<gene>
    <name evidence="1" type="ORF">WN944_027334</name>
</gene>
<reference evidence="1 2" key="1">
    <citation type="submission" date="2024-05" db="EMBL/GenBank/DDBJ databases">
        <title>Haplotype-resolved chromosome-level genome assembly of Huyou (Citrus changshanensis).</title>
        <authorList>
            <person name="Miao C."/>
            <person name="Chen W."/>
            <person name="Wu Y."/>
            <person name="Wang L."/>
            <person name="Zhao S."/>
            <person name="Grierson D."/>
            <person name="Xu C."/>
            <person name="Chen K."/>
        </authorList>
    </citation>
    <scope>NUCLEOTIDE SEQUENCE [LARGE SCALE GENOMIC DNA]</scope>
    <source>
        <strain evidence="1">01-14</strain>
        <tissue evidence="1">Leaf</tissue>
    </source>
</reference>
<name>A0AAP0LHD9_9ROSI</name>
<dbReference type="AlphaFoldDB" id="A0AAP0LHD9"/>
<proteinExistence type="predicted"/>
<evidence type="ECO:0000313" key="2">
    <source>
        <dbReference type="Proteomes" id="UP001428341"/>
    </source>
</evidence>
<evidence type="ECO:0000313" key="1">
    <source>
        <dbReference type="EMBL" id="KAK9175328.1"/>
    </source>
</evidence>
<protein>
    <submittedName>
        <fullName evidence="1">Uncharacterized protein</fullName>
    </submittedName>
</protein>
<dbReference type="EMBL" id="JBCGBO010000025">
    <property type="protein sequence ID" value="KAK9175328.1"/>
    <property type="molecule type" value="Genomic_DNA"/>
</dbReference>
<keyword evidence="2" id="KW-1185">Reference proteome</keyword>
<organism evidence="1 2">
    <name type="scientific">Citrus x changshan-huyou</name>
    <dbReference type="NCBI Taxonomy" id="2935761"/>
    <lineage>
        <taxon>Eukaryota</taxon>
        <taxon>Viridiplantae</taxon>
        <taxon>Streptophyta</taxon>
        <taxon>Embryophyta</taxon>
        <taxon>Tracheophyta</taxon>
        <taxon>Spermatophyta</taxon>
        <taxon>Magnoliopsida</taxon>
        <taxon>eudicotyledons</taxon>
        <taxon>Gunneridae</taxon>
        <taxon>Pentapetalae</taxon>
        <taxon>rosids</taxon>
        <taxon>malvids</taxon>
        <taxon>Sapindales</taxon>
        <taxon>Rutaceae</taxon>
        <taxon>Aurantioideae</taxon>
        <taxon>Citrus</taxon>
    </lineage>
</organism>
<accession>A0AAP0LHD9</accession>